<evidence type="ECO:0000313" key="3">
    <source>
        <dbReference type="Proteomes" id="UP001519307"/>
    </source>
</evidence>
<dbReference type="Pfam" id="PF07843">
    <property type="entry name" value="DUF1634"/>
    <property type="match status" value="1"/>
</dbReference>
<gene>
    <name evidence="2" type="ORF">J2Z42_000830</name>
</gene>
<dbReference type="Proteomes" id="UP001519307">
    <property type="component" value="Unassembled WGS sequence"/>
</dbReference>
<proteinExistence type="predicted"/>
<comment type="caution">
    <text evidence="2">The sequence shown here is derived from an EMBL/GenBank/DDBJ whole genome shotgun (WGS) entry which is preliminary data.</text>
</comment>
<sequence length="125" mass="13890">MDEGKLSKIEENVKEMDLVISTFLRIGILTSSVIILTGLLMFLISGKSGYPGTSYPTHPMDVFKGCLNLKPYAIIMLGLMVLIAIPVLRVAVSIIVFFKEKDFLYVKITTAVLIILIISFFMSKV</sequence>
<name>A0ABS4KRE0_9CLOT</name>
<feature type="transmembrane region" description="Helical" evidence="1">
    <location>
        <begin position="20"/>
        <end position="44"/>
    </location>
</feature>
<feature type="transmembrane region" description="Helical" evidence="1">
    <location>
        <begin position="72"/>
        <end position="98"/>
    </location>
</feature>
<reference evidence="2 3" key="1">
    <citation type="submission" date="2021-03" db="EMBL/GenBank/DDBJ databases">
        <title>Genomic Encyclopedia of Type Strains, Phase IV (KMG-IV): sequencing the most valuable type-strain genomes for metagenomic binning, comparative biology and taxonomic classification.</title>
        <authorList>
            <person name="Goeker M."/>
        </authorList>
    </citation>
    <scope>NUCLEOTIDE SEQUENCE [LARGE SCALE GENOMIC DNA]</scope>
    <source>
        <strain evidence="2 3">DSM 28783</strain>
    </source>
</reference>
<feature type="transmembrane region" description="Helical" evidence="1">
    <location>
        <begin position="104"/>
        <end position="122"/>
    </location>
</feature>
<keyword evidence="1" id="KW-1133">Transmembrane helix</keyword>
<keyword evidence="1" id="KW-0812">Transmembrane</keyword>
<protein>
    <submittedName>
        <fullName evidence="2">Membrane protein</fullName>
    </submittedName>
</protein>
<keyword evidence="3" id="KW-1185">Reference proteome</keyword>
<dbReference type="RefSeq" id="WP_209701095.1">
    <property type="nucleotide sequence ID" value="NZ_JAGGLM010000003.1"/>
</dbReference>
<accession>A0ABS4KRE0</accession>
<keyword evidence="1" id="KW-0472">Membrane</keyword>
<evidence type="ECO:0000313" key="2">
    <source>
        <dbReference type="EMBL" id="MBP2032165.1"/>
    </source>
</evidence>
<organism evidence="2 3">
    <name type="scientific">Clostridium algifaecis</name>
    <dbReference type="NCBI Taxonomy" id="1472040"/>
    <lineage>
        <taxon>Bacteria</taxon>
        <taxon>Bacillati</taxon>
        <taxon>Bacillota</taxon>
        <taxon>Clostridia</taxon>
        <taxon>Eubacteriales</taxon>
        <taxon>Clostridiaceae</taxon>
        <taxon>Clostridium</taxon>
    </lineage>
</organism>
<dbReference type="InterPro" id="IPR012861">
    <property type="entry name" value="DUF1634"/>
</dbReference>
<evidence type="ECO:0000256" key="1">
    <source>
        <dbReference type="SAM" id="Phobius"/>
    </source>
</evidence>
<dbReference type="EMBL" id="JAGGLM010000003">
    <property type="protein sequence ID" value="MBP2032165.1"/>
    <property type="molecule type" value="Genomic_DNA"/>
</dbReference>